<evidence type="ECO:0000256" key="1">
    <source>
        <dbReference type="SAM" id="SignalP"/>
    </source>
</evidence>
<feature type="chain" id="PRO_5042030867" evidence="1">
    <location>
        <begin position="27"/>
        <end position="65"/>
    </location>
</feature>
<accession>A0AAE3NGS1</accession>
<sequence length="65" mass="6600">MQNPVSPGRVLVLSAAALVLPCAAQSAPAVRGVSYNESHVIGLDGKDVSTVAMSVRVLKIGARGN</sequence>
<proteinExistence type="predicted"/>
<organism evidence="2 3">
    <name type="scientific">Ralstonia solanacearum</name>
    <name type="common">Pseudomonas solanacearum</name>
    <dbReference type="NCBI Taxonomy" id="305"/>
    <lineage>
        <taxon>Bacteria</taxon>
        <taxon>Pseudomonadati</taxon>
        <taxon>Pseudomonadota</taxon>
        <taxon>Betaproteobacteria</taxon>
        <taxon>Burkholderiales</taxon>
        <taxon>Burkholderiaceae</taxon>
        <taxon>Ralstonia</taxon>
        <taxon>Ralstonia solanacearum species complex</taxon>
    </lineage>
</organism>
<keyword evidence="1" id="KW-0732">Signal</keyword>
<name>A0AAE3NGS1_RALSL</name>
<dbReference type="EMBL" id="JAIVEX010000007">
    <property type="protein sequence ID" value="MDB0522872.1"/>
    <property type="molecule type" value="Genomic_DNA"/>
</dbReference>
<evidence type="ECO:0000313" key="2">
    <source>
        <dbReference type="EMBL" id="MDB0522872.1"/>
    </source>
</evidence>
<dbReference type="Proteomes" id="UP001143674">
    <property type="component" value="Unassembled WGS sequence"/>
</dbReference>
<protein>
    <submittedName>
        <fullName evidence="2">Uncharacterized protein</fullName>
    </submittedName>
</protein>
<gene>
    <name evidence="2" type="ORF">LBW55_14815</name>
</gene>
<dbReference type="RefSeq" id="WP_184850701.1">
    <property type="nucleotide sequence ID" value="NZ_JABZEH010000001.1"/>
</dbReference>
<dbReference type="AlphaFoldDB" id="A0AAE3NGS1"/>
<comment type="caution">
    <text evidence="2">The sequence shown here is derived from an EMBL/GenBank/DDBJ whole genome shotgun (WGS) entry which is preliminary data.</text>
</comment>
<feature type="signal peptide" evidence="1">
    <location>
        <begin position="1"/>
        <end position="26"/>
    </location>
</feature>
<reference evidence="2" key="1">
    <citation type="submission" date="2021-09" db="EMBL/GenBank/DDBJ databases">
        <title>Genomic analysis of Ralstonia spp.</title>
        <authorList>
            <person name="Aburjaile F."/>
            <person name="Ariute J.C."/>
            <person name="Pais A.K.L."/>
            <person name="Albuquerque G.M.R."/>
            <person name="Silva A.M.F."/>
            <person name="Brenig B."/>
            <person name="Azevedo V."/>
            <person name="Matiuzzi M."/>
            <person name="Ramos R."/>
            <person name="Goes-Neto A."/>
            <person name="Soares S."/>
            <person name="Iseppon A.M.B."/>
            <person name="Souza E."/>
            <person name="Gama M."/>
        </authorList>
    </citation>
    <scope>NUCLEOTIDE SEQUENCE</scope>
    <source>
        <strain evidence="2">B4</strain>
    </source>
</reference>
<evidence type="ECO:0000313" key="3">
    <source>
        <dbReference type="Proteomes" id="UP001143674"/>
    </source>
</evidence>